<evidence type="ECO:0000256" key="1">
    <source>
        <dbReference type="SAM" id="MobiDB-lite"/>
    </source>
</evidence>
<feature type="compositionally biased region" description="Polar residues" evidence="1">
    <location>
        <begin position="1"/>
        <end position="18"/>
    </location>
</feature>
<organism evidence="2">
    <name type="scientific">Kwoniella pini CBS 10737</name>
    <dbReference type="NCBI Taxonomy" id="1296096"/>
    <lineage>
        <taxon>Eukaryota</taxon>
        <taxon>Fungi</taxon>
        <taxon>Dikarya</taxon>
        <taxon>Basidiomycota</taxon>
        <taxon>Agaricomycotina</taxon>
        <taxon>Tremellomycetes</taxon>
        <taxon>Tremellales</taxon>
        <taxon>Cryptococcaceae</taxon>
        <taxon>Kwoniella</taxon>
    </lineage>
</organism>
<dbReference type="OrthoDB" id="2565865at2759"/>
<dbReference type="GO" id="GO:0004198">
    <property type="term" value="F:calcium-dependent cysteine-type endopeptidase activity"/>
    <property type="evidence" value="ECO:0007669"/>
    <property type="project" value="InterPro"/>
</dbReference>
<dbReference type="AlphaFoldDB" id="A0A1B9I5X0"/>
<evidence type="ECO:0000313" key="2">
    <source>
        <dbReference type="EMBL" id="OCF50919.1"/>
    </source>
</evidence>
<reference evidence="2" key="1">
    <citation type="submission" date="2013-07" db="EMBL/GenBank/DDBJ databases">
        <title>The Genome Sequence of Cryptococcus pinus CBS10737.</title>
        <authorList>
            <consortium name="The Broad Institute Genome Sequencing Platform"/>
            <person name="Cuomo C."/>
            <person name="Litvintseva A."/>
            <person name="Chen Y."/>
            <person name="Heitman J."/>
            <person name="Sun S."/>
            <person name="Springer D."/>
            <person name="Dromer F."/>
            <person name="Young S.K."/>
            <person name="Zeng Q."/>
            <person name="Gargeya S."/>
            <person name="Fitzgerald M."/>
            <person name="Abouelleil A."/>
            <person name="Alvarado L."/>
            <person name="Berlin A.M."/>
            <person name="Chapman S.B."/>
            <person name="Dewar J."/>
            <person name="Goldberg J."/>
            <person name="Griggs A."/>
            <person name="Gujja S."/>
            <person name="Hansen M."/>
            <person name="Howarth C."/>
            <person name="Imamovic A."/>
            <person name="Larimer J."/>
            <person name="McCowan C."/>
            <person name="Murphy C."/>
            <person name="Pearson M."/>
            <person name="Priest M."/>
            <person name="Roberts A."/>
            <person name="Saif S."/>
            <person name="Shea T."/>
            <person name="Sykes S."/>
            <person name="Wortman J."/>
            <person name="Nusbaum C."/>
            <person name="Birren B."/>
        </authorList>
    </citation>
    <scope>NUCLEOTIDE SEQUENCE [LARGE SCALE GENOMIC DNA]</scope>
    <source>
        <strain evidence="2">CBS 10737</strain>
    </source>
</reference>
<feature type="region of interest" description="Disordered" evidence="1">
    <location>
        <begin position="1"/>
        <end position="23"/>
    </location>
</feature>
<dbReference type="InterPro" id="IPR038765">
    <property type="entry name" value="Papain-like_cys_pep_sf"/>
</dbReference>
<feature type="region of interest" description="Disordered" evidence="1">
    <location>
        <begin position="38"/>
        <end position="57"/>
    </location>
</feature>
<reference evidence="2" key="2">
    <citation type="submission" date="2016-07" db="EMBL/GenBank/DDBJ databases">
        <title>Evolution of pathogenesis and genome organization in the Tremellales.</title>
        <authorList>
            <person name="Cuomo C."/>
            <person name="Litvintseva A."/>
            <person name="Heitman J."/>
            <person name="Chen Y."/>
            <person name="Sun S."/>
            <person name="Springer D."/>
            <person name="Dromer F."/>
            <person name="Young S."/>
            <person name="Zeng Q."/>
            <person name="Chapman S."/>
            <person name="Gujja S."/>
            <person name="Saif S."/>
            <person name="Birren B."/>
        </authorList>
    </citation>
    <scope>NUCLEOTIDE SEQUENCE</scope>
    <source>
        <strain evidence="2">CBS 10737</strain>
    </source>
</reference>
<evidence type="ECO:0008006" key="3">
    <source>
        <dbReference type="Google" id="ProtNLM"/>
    </source>
</evidence>
<name>A0A1B9I5X0_9TREE</name>
<dbReference type="EMBL" id="KI894009">
    <property type="protein sequence ID" value="OCF50919.1"/>
    <property type="molecule type" value="Genomic_DNA"/>
</dbReference>
<protein>
    <recommendedName>
        <fullName evidence="3">Calpain catalytic domain-containing protein</fullName>
    </recommendedName>
</protein>
<gene>
    <name evidence="2" type="ORF">I206_02981</name>
</gene>
<accession>A0A1B9I5X0</accession>
<dbReference type="GO" id="GO:0006508">
    <property type="term" value="P:proteolysis"/>
    <property type="evidence" value="ECO:0007669"/>
    <property type="project" value="InterPro"/>
</dbReference>
<proteinExistence type="predicted"/>
<sequence>MSSSGDQTSTRQGLSGQVLNVEDSGYSAEELDEAFRQARQNQNTGSSQRSTRLSGQTTAQTCGDMIVLGLGLTVIPLGSASPIDSGMSATEQIVKRDDHPLWLLQPKPVDILADKFKDDWLLAAAAALANTYPEKIQVLFSNVTDTKSETDNVDETMVKVWNNEEWQKWNNLPDDQKGGGPSSKEHKVVYSNITADYSGANQYWWIAALENAFIQEGGYDGITSNGFVKGDPHIALKMMTGLSAKLYNANNTQKNDLWYELRKSARRPTCVKIQWPEDADNDNENLWNAVLRVEPKGEYGTVYMFNSKIASEAAIEFEDLVEGIKYYVHQEEP</sequence>
<dbReference type="SUPFAM" id="SSF54001">
    <property type="entry name" value="Cysteine proteinases"/>
    <property type="match status" value="1"/>
</dbReference>